<evidence type="ECO:0000313" key="2">
    <source>
        <dbReference type="EMBL" id="CAH9086879.1"/>
    </source>
</evidence>
<accession>A0AAV0D0D4</accession>
<dbReference type="Proteomes" id="UP001152523">
    <property type="component" value="Unassembled WGS sequence"/>
</dbReference>
<sequence>MDCFCLELRREPSLFPSPPSSPPLSSFSFTKGVENEPPHTVTRRPSPNRHDYPQSCVALYGYLCLRPDFAPFRRLMDLRLRQIPEQWYRERDGYKDYKSNNGASTGNGIPDLELPRCNP</sequence>
<dbReference type="EMBL" id="CAMAPF010000057">
    <property type="protein sequence ID" value="CAH9086879.1"/>
    <property type="molecule type" value="Genomic_DNA"/>
</dbReference>
<protein>
    <submittedName>
        <fullName evidence="2">Uncharacterized protein</fullName>
    </submittedName>
</protein>
<proteinExistence type="predicted"/>
<evidence type="ECO:0000313" key="3">
    <source>
        <dbReference type="Proteomes" id="UP001152523"/>
    </source>
</evidence>
<evidence type="ECO:0000256" key="1">
    <source>
        <dbReference type="SAM" id="MobiDB-lite"/>
    </source>
</evidence>
<dbReference type="AlphaFoldDB" id="A0AAV0D0D4"/>
<feature type="region of interest" description="Disordered" evidence="1">
    <location>
        <begin position="94"/>
        <end position="119"/>
    </location>
</feature>
<gene>
    <name evidence="2" type="ORF">CEPIT_LOCUS9950</name>
</gene>
<keyword evidence="3" id="KW-1185">Reference proteome</keyword>
<organism evidence="2 3">
    <name type="scientific">Cuscuta epithymum</name>
    <dbReference type="NCBI Taxonomy" id="186058"/>
    <lineage>
        <taxon>Eukaryota</taxon>
        <taxon>Viridiplantae</taxon>
        <taxon>Streptophyta</taxon>
        <taxon>Embryophyta</taxon>
        <taxon>Tracheophyta</taxon>
        <taxon>Spermatophyta</taxon>
        <taxon>Magnoliopsida</taxon>
        <taxon>eudicotyledons</taxon>
        <taxon>Gunneridae</taxon>
        <taxon>Pentapetalae</taxon>
        <taxon>asterids</taxon>
        <taxon>lamiids</taxon>
        <taxon>Solanales</taxon>
        <taxon>Convolvulaceae</taxon>
        <taxon>Cuscuteae</taxon>
        <taxon>Cuscuta</taxon>
        <taxon>Cuscuta subgen. Cuscuta</taxon>
    </lineage>
</organism>
<name>A0AAV0D0D4_9ASTE</name>
<feature type="region of interest" description="Disordered" evidence="1">
    <location>
        <begin position="12"/>
        <end position="50"/>
    </location>
</feature>
<comment type="caution">
    <text evidence="2">The sequence shown here is derived from an EMBL/GenBank/DDBJ whole genome shotgun (WGS) entry which is preliminary data.</text>
</comment>
<reference evidence="2" key="1">
    <citation type="submission" date="2022-07" db="EMBL/GenBank/DDBJ databases">
        <authorList>
            <person name="Macas J."/>
            <person name="Novak P."/>
            <person name="Neumann P."/>
        </authorList>
    </citation>
    <scope>NUCLEOTIDE SEQUENCE</scope>
</reference>